<dbReference type="EMBL" id="NWUF01000002">
    <property type="protein sequence ID" value="PCE44014.1"/>
    <property type="molecule type" value="Genomic_DNA"/>
</dbReference>
<keyword evidence="1" id="KW-0808">Transferase</keyword>
<dbReference type="GO" id="GO:0016740">
    <property type="term" value="F:transferase activity"/>
    <property type="evidence" value="ECO:0007669"/>
    <property type="project" value="UniProtKB-KW"/>
</dbReference>
<comment type="caution">
    <text evidence="1">The sequence shown here is derived from an EMBL/GenBank/DDBJ whole genome shotgun (WGS) entry which is preliminary data.</text>
</comment>
<dbReference type="RefSeq" id="WP_066961927.1">
    <property type="nucleotide sequence ID" value="NZ_CP023449.1"/>
</dbReference>
<keyword evidence="2" id="KW-1185">Reference proteome</keyword>
<reference evidence="1 2" key="1">
    <citation type="submission" date="2017-09" db="EMBL/GenBank/DDBJ databases">
        <title>The Catabolism of 3,6-Dichlorosalicylic acid is Initiated by the Cytochrome P450 Monooxygenase DsmABC in Rhizorhabdus dicambivorans Ndbn-20.</title>
        <authorList>
            <person name="Na L."/>
        </authorList>
    </citation>
    <scope>NUCLEOTIDE SEQUENCE [LARGE SCALE GENOMIC DNA]</scope>
    <source>
        <strain evidence="1 2">Ndbn-20m</strain>
    </source>
</reference>
<evidence type="ECO:0000313" key="1">
    <source>
        <dbReference type="EMBL" id="PCE44014.1"/>
    </source>
</evidence>
<sequence length="382" mass="43127">MTLHDPLRPEAMLAASAARTGLSDFGDPAFREGLDLLLADIRALDLAEPFVQATAFRIGQFLDARAMAVDGLRRHADVLAMPIRQPLIIAGLVRSGTTALHQLLSLDPQFQGPEHWLTVAPMPRPPRGQWPSIPQYRAVSEGIAAFIASAPEMLDDHMMSAEGIEESLFILATGFASNMWPSMWPVPRYDGWYRDRDDRDSYRWLADVLRLIGKDDDRRWLLKNPTDLFSLREVLDVFPDAMIVQTHRDPVEALPSICNLILAAQRVFAGERADPEAIGRREAEMWAVALDRAEQVRSQSDNRFFDIEFSDFTRDQLGTVKRLYQHFGLTLTAGTEAVMQAWLDAHPRRAAAGPRYRPEDFGLTAKGLRQRFADYRARRGYA</sequence>
<dbReference type="PANTHER" id="PTHR36451">
    <property type="entry name" value="PAPS-DEPENDENT SULFOTRANSFERASE STF3"/>
    <property type="match status" value="1"/>
</dbReference>
<dbReference type="InterPro" id="IPR052736">
    <property type="entry name" value="Stf3_sulfotransferase"/>
</dbReference>
<evidence type="ECO:0000313" key="2">
    <source>
        <dbReference type="Proteomes" id="UP000218934"/>
    </source>
</evidence>
<dbReference type="Pfam" id="PF13469">
    <property type="entry name" value="Sulfotransfer_3"/>
    <property type="match status" value="1"/>
</dbReference>
<gene>
    <name evidence="1" type="ORF">COO09_03590</name>
</gene>
<dbReference type="InterPro" id="IPR027417">
    <property type="entry name" value="P-loop_NTPase"/>
</dbReference>
<dbReference type="Gene3D" id="3.40.50.300">
    <property type="entry name" value="P-loop containing nucleotide triphosphate hydrolases"/>
    <property type="match status" value="1"/>
</dbReference>
<dbReference type="KEGG" id="rdi:CMV14_20560"/>
<dbReference type="SUPFAM" id="SSF52540">
    <property type="entry name" value="P-loop containing nucleoside triphosphate hydrolases"/>
    <property type="match status" value="1"/>
</dbReference>
<name>A0A2A4FYZ7_9SPHN</name>
<protein>
    <submittedName>
        <fullName evidence="1">Sulfotransferase</fullName>
    </submittedName>
</protein>
<dbReference type="AlphaFoldDB" id="A0A2A4FYZ7"/>
<dbReference type="OrthoDB" id="7840040at2"/>
<organism evidence="1 2">
    <name type="scientific">Rhizorhabdus dicambivorans</name>
    <dbReference type="NCBI Taxonomy" id="1850238"/>
    <lineage>
        <taxon>Bacteria</taxon>
        <taxon>Pseudomonadati</taxon>
        <taxon>Pseudomonadota</taxon>
        <taxon>Alphaproteobacteria</taxon>
        <taxon>Sphingomonadales</taxon>
        <taxon>Sphingomonadaceae</taxon>
        <taxon>Rhizorhabdus</taxon>
    </lineage>
</organism>
<accession>A0A2A4FYZ7</accession>
<proteinExistence type="predicted"/>
<dbReference type="Proteomes" id="UP000218934">
    <property type="component" value="Unassembled WGS sequence"/>
</dbReference>
<dbReference type="PANTHER" id="PTHR36451:SF1">
    <property type="entry name" value="OMEGA-HYDROXY-BETA-DIHYDROMENAQUINONE-9 SULFOTRANSFERASE STF3"/>
    <property type="match status" value="1"/>
</dbReference>